<name>A0ACB5PVG5_9BACT</name>
<evidence type="ECO:0000313" key="1">
    <source>
        <dbReference type="EMBL" id="GGF75954.1"/>
    </source>
</evidence>
<dbReference type="EMBL" id="BMFN01000003">
    <property type="protein sequence ID" value="GGF75954.1"/>
    <property type="molecule type" value="Genomic_DNA"/>
</dbReference>
<evidence type="ECO:0000313" key="2">
    <source>
        <dbReference type="Proteomes" id="UP000605392"/>
    </source>
</evidence>
<gene>
    <name evidence="1" type="ORF">GCM10011375_33730</name>
</gene>
<protein>
    <submittedName>
        <fullName evidence="1">Xylan esterase</fullName>
    </submittedName>
</protein>
<dbReference type="Proteomes" id="UP000605392">
    <property type="component" value="Unassembled WGS sequence"/>
</dbReference>
<proteinExistence type="predicted"/>
<organism evidence="1 2">
    <name type="scientific">Hymenobacter qilianensis</name>
    <dbReference type="NCBI Taxonomy" id="1385715"/>
    <lineage>
        <taxon>Bacteria</taxon>
        <taxon>Pseudomonadati</taxon>
        <taxon>Bacteroidota</taxon>
        <taxon>Cytophagia</taxon>
        <taxon>Cytophagales</taxon>
        <taxon>Hymenobacteraceae</taxon>
        <taxon>Hymenobacter</taxon>
    </lineage>
</organism>
<sequence length="686" mass="75500">MLFNDWLSVTLRVANQYIQLSFVKVLLLSVALGWLLTGYARAQAPYDVIDWKAPTTLNTYLVQQIHQQSDQRRAAFTAALKTGVAMQAYQDTVRARYRRLLGPLPARTPLKARVGGKMERSGYRVEKVVYESTPNHHVTANLYVPKGKGKWPAVLLFCGHEATAKATESYQKTAILFAQNGFVVLVIDPISQGERYQLTDASGKPLTRGGTTEHTLLNGGAALLGTSVPAAQLWDNVRGLDYLLTRREVDADRIGCLGNSGGATQTAYFIGFDPRVKVAALCSYVASGERNLELTGPADGCVQIPGAGQAGLDLAEWPIMFAPKPLLLLAGRYDFVDYASIQATYHELKQVYTKLEKPGRINLFTYDDGHGISRPKREAAVAWFRRWLRDDAQLVPENNIATLSAEQLNCTPTGQVNTAFPKESTLSEQYVAQAQALASQRQPLTYASLTAAIRHVLALPEITAIIPPVEAADEGSVQAKGTTMRKLLLRRAGQPPLPTLLALPPGNLPPSKVIVWLPDQGKAALADSANLVASYLRERAAVLLVDLRGLGETTDPAAFNDPKYYNREYRPALLALHLGRPLLGQRVEDVFSVLNFIRQDDRFHTLPIEVYANGRATPVALHAAVLSPQITRLEVIDLPGSFHEILTQPTRKDWYSLVLPNVLHYYDLHDLAVVIGPQRLHSSSVR</sequence>
<accession>A0ACB5PVG5</accession>
<reference evidence="1 2" key="1">
    <citation type="journal article" date="2019" name="Int. J. Syst. Evol. Microbiol.">
        <title>The Global Catalogue of Microorganisms (GCM) 10K type strain sequencing project: providing services to taxonomists for standard genome sequencing and annotation.</title>
        <authorList>
            <consortium name="The Broad Institute Genomics Platform"/>
            <consortium name="The Broad Institute Genome Sequencing Center for Infectious Disease"/>
            <person name="Wu L."/>
            <person name="Ma J."/>
        </authorList>
    </citation>
    <scope>NUCLEOTIDE SEQUENCE [LARGE SCALE GENOMIC DNA]</scope>
    <source>
        <strain evidence="1 2">CGMCC 1.12720</strain>
    </source>
</reference>
<keyword evidence="2" id="KW-1185">Reference proteome</keyword>
<comment type="caution">
    <text evidence="1">The sequence shown here is derived from an EMBL/GenBank/DDBJ whole genome shotgun (WGS) entry which is preliminary data.</text>
</comment>